<dbReference type="CDD" id="cd00377">
    <property type="entry name" value="ICL_PEPM"/>
    <property type="match status" value="1"/>
</dbReference>
<dbReference type="InterPro" id="IPR040442">
    <property type="entry name" value="Pyrv_kinase-like_dom_sf"/>
</dbReference>
<evidence type="ECO:0000313" key="1">
    <source>
        <dbReference type="EMBL" id="KIX99457.1"/>
    </source>
</evidence>
<dbReference type="OrthoDB" id="429143at2759"/>
<dbReference type="InterPro" id="IPR039556">
    <property type="entry name" value="ICL/PEPM"/>
</dbReference>
<dbReference type="VEuPathDB" id="FungiDB:Z520_05033"/>
<evidence type="ECO:0000313" key="2">
    <source>
        <dbReference type="Proteomes" id="UP000053411"/>
    </source>
</evidence>
<name>A0A0D2K0Z6_9EURO</name>
<sequence length="245" mass="25834">MASKTLAERAQTFRALHRPGHPLVLANVYDVLSAQAVAPLPTCHAVATASYAVALAAGTSDDNLTLDQNLAAARLIGKVAAEHHKPLTVDLQDGYGDRLEEAVRRAIVDAGAVGVNLEDYDRSNDRFYSADEAAERVKAAVAVGMAQGLRDFVVNARCDALVHGGGGIDEVIERGQRYLAAGATTVLVEAFDGRLNVSLKWTGGLTVSELADMGVARISVGPAIALLAVAEYGRQAKYLLEQARS</sequence>
<dbReference type="AlphaFoldDB" id="A0A0D2K0Z6"/>
<dbReference type="InterPro" id="IPR015813">
    <property type="entry name" value="Pyrv/PenolPyrv_kinase-like_dom"/>
</dbReference>
<dbReference type="EMBL" id="KN848069">
    <property type="protein sequence ID" value="KIX99457.1"/>
    <property type="molecule type" value="Genomic_DNA"/>
</dbReference>
<dbReference type="RefSeq" id="XP_016633580.1">
    <property type="nucleotide sequence ID" value="XM_016775537.1"/>
</dbReference>
<proteinExistence type="predicted"/>
<dbReference type="Pfam" id="PF13714">
    <property type="entry name" value="PEP_mutase"/>
    <property type="match status" value="1"/>
</dbReference>
<keyword evidence="2" id="KW-1185">Reference proteome</keyword>
<dbReference type="PANTHER" id="PTHR42905:SF16">
    <property type="entry name" value="CARBOXYPHOSPHONOENOLPYRUVATE PHOSPHONOMUTASE-LIKE PROTEIN (AFU_ORTHOLOGUE AFUA_5G07230)"/>
    <property type="match status" value="1"/>
</dbReference>
<protein>
    <submittedName>
        <fullName evidence="1">Uncharacterized protein</fullName>
    </submittedName>
</protein>
<dbReference type="PANTHER" id="PTHR42905">
    <property type="entry name" value="PHOSPHOENOLPYRUVATE CARBOXYLASE"/>
    <property type="match status" value="1"/>
</dbReference>
<gene>
    <name evidence="1" type="ORF">Z520_05033</name>
</gene>
<organism evidence="1 2">
    <name type="scientific">Fonsecaea multimorphosa CBS 102226</name>
    <dbReference type="NCBI Taxonomy" id="1442371"/>
    <lineage>
        <taxon>Eukaryota</taxon>
        <taxon>Fungi</taxon>
        <taxon>Dikarya</taxon>
        <taxon>Ascomycota</taxon>
        <taxon>Pezizomycotina</taxon>
        <taxon>Eurotiomycetes</taxon>
        <taxon>Chaetothyriomycetidae</taxon>
        <taxon>Chaetothyriales</taxon>
        <taxon>Herpotrichiellaceae</taxon>
        <taxon>Fonsecaea</taxon>
    </lineage>
</organism>
<reference evidence="1 2" key="1">
    <citation type="submission" date="2015-01" db="EMBL/GenBank/DDBJ databases">
        <title>The Genome Sequence of Fonsecaea multimorphosa CBS 102226.</title>
        <authorList>
            <consortium name="The Broad Institute Genomics Platform"/>
            <person name="Cuomo C."/>
            <person name="de Hoog S."/>
            <person name="Gorbushina A."/>
            <person name="Stielow B."/>
            <person name="Teixiera M."/>
            <person name="Abouelleil A."/>
            <person name="Chapman S.B."/>
            <person name="Priest M."/>
            <person name="Young S.K."/>
            <person name="Wortman J."/>
            <person name="Nusbaum C."/>
            <person name="Birren B."/>
        </authorList>
    </citation>
    <scope>NUCLEOTIDE SEQUENCE [LARGE SCALE GENOMIC DNA]</scope>
    <source>
        <strain evidence="1 2">CBS 102226</strain>
    </source>
</reference>
<dbReference type="GeneID" id="27710779"/>
<dbReference type="SUPFAM" id="SSF51621">
    <property type="entry name" value="Phosphoenolpyruvate/pyruvate domain"/>
    <property type="match status" value="1"/>
</dbReference>
<accession>A0A0D2K0Z6</accession>
<dbReference type="Proteomes" id="UP000053411">
    <property type="component" value="Unassembled WGS sequence"/>
</dbReference>
<dbReference type="Gene3D" id="3.20.20.60">
    <property type="entry name" value="Phosphoenolpyruvate-binding domains"/>
    <property type="match status" value="1"/>
</dbReference>
<dbReference type="GO" id="GO:0003824">
    <property type="term" value="F:catalytic activity"/>
    <property type="evidence" value="ECO:0007669"/>
    <property type="project" value="InterPro"/>
</dbReference>